<sequence length="74" mass="7360">MLTHLGKGIIGVPTCIFDLLGLLAGALDNGVAQTWNRGSSSNGMPSSRQIAVTGSGCANLHAAPSGPDAVELDG</sequence>
<dbReference type="EMBL" id="JBHSIU010000018">
    <property type="protein sequence ID" value="MFC4999492.1"/>
    <property type="molecule type" value="Genomic_DNA"/>
</dbReference>
<organism evidence="1 2">
    <name type="scientific">Dactylosporangium cerinum</name>
    <dbReference type="NCBI Taxonomy" id="1434730"/>
    <lineage>
        <taxon>Bacteria</taxon>
        <taxon>Bacillati</taxon>
        <taxon>Actinomycetota</taxon>
        <taxon>Actinomycetes</taxon>
        <taxon>Micromonosporales</taxon>
        <taxon>Micromonosporaceae</taxon>
        <taxon>Dactylosporangium</taxon>
    </lineage>
</organism>
<proteinExistence type="predicted"/>
<accession>A0ABV9VX23</accession>
<gene>
    <name evidence="1" type="ORF">ACFPIJ_16830</name>
</gene>
<evidence type="ECO:0000313" key="2">
    <source>
        <dbReference type="Proteomes" id="UP001595912"/>
    </source>
</evidence>
<reference evidence="2" key="1">
    <citation type="journal article" date="2019" name="Int. J. Syst. Evol. Microbiol.">
        <title>The Global Catalogue of Microorganisms (GCM) 10K type strain sequencing project: providing services to taxonomists for standard genome sequencing and annotation.</title>
        <authorList>
            <consortium name="The Broad Institute Genomics Platform"/>
            <consortium name="The Broad Institute Genome Sequencing Center for Infectious Disease"/>
            <person name="Wu L."/>
            <person name="Ma J."/>
        </authorList>
    </citation>
    <scope>NUCLEOTIDE SEQUENCE [LARGE SCALE GENOMIC DNA]</scope>
    <source>
        <strain evidence="2">CGMCC 4.7152</strain>
    </source>
</reference>
<protein>
    <submittedName>
        <fullName evidence="1">Uncharacterized protein</fullName>
    </submittedName>
</protein>
<dbReference type="Proteomes" id="UP001595912">
    <property type="component" value="Unassembled WGS sequence"/>
</dbReference>
<evidence type="ECO:0000313" key="1">
    <source>
        <dbReference type="EMBL" id="MFC4999492.1"/>
    </source>
</evidence>
<comment type="caution">
    <text evidence="1">The sequence shown here is derived from an EMBL/GenBank/DDBJ whole genome shotgun (WGS) entry which is preliminary data.</text>
</comment>
<name>A0ABV9VX23_9ACTN</name>
<keyword evidence="2" id="KW-1185">Reference proteome</keyword>
<dbReference type="RefSeq" id="WP_380115934.1">
    <property type="nucleotide sequence ID" value="NZ_JBHSIU010000018.1"/>
</dbReference>